<organism evidence="2 3">
    <name type="scientific">Teratosphaeria destructans</name>
    <dbReference type="NCBI Taxonomy" id="418781"/>
    <lineage>
        <taxon>Eukaryota</taxon>
        <taxon>Fungi</taxon>
        <taxon>Dikarya</taxon>
        <taxon>Ascomycota</taxon>
        <taxon>Pezizomycotina</taxon>
        <taxon>Dothideomycetes</taxon>
        <taxon>Dothideomycetidae</taxon>
        <taxon>Mycosphaerellales</taxon>
        <taxon>Teratosphaeriaceae</taxon>
        <taxon>Teratosphaeria</taxon>
    </lineage>
</organism>
<reference evidence="2 3" key="1">
    <citation type="journal article" date="2018" name="IMA Fungus">
        <title>IMA Genome-F 10: Nine draft genome sequences of Claviceps purpurea s.lat., including C. arundinis, C. humidiphila, and C. cf. spartinae, pseudomolecules for the pitch canker pathogen Fusarium circinatum, draft genome of Davidsoniella eucalypti, Grosmannia galeiformis, Quambalaria eucalypti, and Teratosphaeria destructans.</title>
        <authorList>
            <person name="Wingfield B.D."/>
            <person name="Liu M."/>
            <person name="Nguyen H.D."/>
            <person name="Lane F.A."/>
            <person name="Morgan S.W."/>
            <person name="De Vos L."/>
            <person name="Wilken P.M."/>
            <person name="Duong T.A."/>
            <person name="Aylward J."/>
            <person name="Coetzee M.P."/>
            <person name="Dadej K."/>
            <person name="De Beer Z.W."/>
            <person name="Findlay W."/>
            <person name="Havenga M."/>
            <person name="Kolarik M."/>
            <person name="Menzies J.G."/>
            <person name="Naidoo K."/>
            <person name="Pochopski O."/>
            <person name="Shoukouhi P."/>
            <person name="Santana Q.C."/>
            <person name="Seifert K.A."/>
            <person name="Soal N."/>
            <person name="Steenkamp E.T."/>
            <person name="Tatham C.T."/>
            <person name="van der Nest M.A."/>
            <person name="Wingfield M.J."/>
        </authorList>
    </citation>
    <scope>NUCLEOTIDE SEQUENCE [LARGE SCALE GENOMIC DNA]</scope>
    <source>
        <strain evidence="2">CMW44962</strain>
    </source>
</reference>
<reference evidence="2 3" key="2">
    <citation type="journal article" date="2021" name="Curr. Genet.">
        <title>Genetic response to nitrogen starvation in the aggressive Eucalyptus foliar pathogen Teratosphaeria destructans.</title>
        <authorList>
            <person name="Havenga M."/>
            <person name="Wingfield B.D."/>
            <person name="Wingfield M.J."/>
            <person name="Dreyer L.L."/>
            <person name="Roets F."/>
            <person name="Aylward J."/>
        </authorList>
    </citation>
    <scope>NUCLEOTIDE SEQUENCE [LARGE SCALE GENOMIC DNA]</scope>
    <source>
        <strain evidence="2">CMW44962</strain>
    </source>
</reference>
<accession>A0A9W7W626</accession>
<feature type="non-terminal residue" evidence="2">
    <location>
        <position position="1"/>
    </location>
</feature>
<keyword evidence="3" id="KW-1185">Reference proteome</keyword>
<evidence type="ECO:0000256" key="1">
    <source>
        <dbReference type="SAM" id="MobiDB-lite"/>
    </source>
</evidence>
<comment type="caution">
    <text evidence="2">The sequence shown here is derived from an EMBL/GenBank/DDBJ whole genome shotgun (WGS) entry which is preliminary data.</text>
</comment>
<proteinExistence type="predicted"/>
<feature type="region of interest" description="Disordered" evidence="1">
    <location>
        <begin position="17"/>
        <end position="44"/>
    </location>
</feature>
<dbReference type="AlphaFoldDB" id="A0A9W7W626"/>
<gene>
    <name evidence="2" type="ORF">Tdes44962_MAKER07263</name>
</gene>
<sequence length="217" mass="22012">AGGGALDVEVVPGVLGAGEALEGGGGGEGGGQAAGDDGAAGGREEDAVHVVVEARRADLVQFLDRLAGGSGGVVREFDEVLGLDQLQLQQRRHAQGPESACGTVEEIALLVSAGPRHRPGREHDLDPVDRVVEEPVLEPAAFSRRAGETAPGGDAGELHDDFRDQTVREGGVDELVHGDVGLDDAGFGCGVDLEDVVELTGVDHAGGIDFVDFGGVG</sequence>
<feature type="compositionally biased region" description="Gly residues" evidence="1">
    <location>
        <begin position="21"/>
        <end position="41"/>
    </location>
</feature>
<protein>
    <submittedName>
        <fullName evidence="2">Uncharacterized protein</fullName>
    </submittedName>
</protein>
<evidence type="ECO:0000313" key="2">
    <source>
        <dbReference type="EMBL" id="KAH9844624.1"/>
    </source>
</evidence>
<name>A0A9W7W626_9PEZI</name>
<evidence type="ECO:0000313" key="3">
    <source>
        <dbReference type="Proteomes" id="UP001138500"/>
    </source>
</evidence>
<dbReference type="Proteomes" id="UP001138500">
    <property type="component" value="Unassembled WGS sequence"/>
</dbReference>
<dbReference type="EMBL" id="RIBY02000280">
    <property type="protein sequence ID" value="KAH9844624.1"/>
    <property type="molecule type" value="Genomic_DNA"/>
</dbReference>